<dbReference type="Gene3D" id="3.40.50.720">
    <property type="entry name" value="NAD(P)-binding Rossmann-like Domain"/>
    <property type="match status" value="1"/>
</dbReference>
<dbReference type="AlphaFoldDB" id="A0A4R1ET99"/>
<dbReference type="PIRSF" id="PIRSF001439">
    <property type="entry name" value="CryM"/>
    <property type="match status" value="1"/>
</dbReference>
<comment type="caution">
    <text evidence="2">The sequence shown here is derived from an EMBL/GenBank/DDBJ whole genome shotgun (WGS) entry which is preliminary data.</text>
</comment>
<dbReference type="GO" id="GO:0019752">
    <property type="term" value="P:carboxylic acid metabolic process"/>
    <property type="evidence" value="ECO:0007669"/>
    <property type="project" value="UniProtKB-ARBA"/>
</dbReference>
<evidence type="ECO:0000313" key="2">
    <source>
        <dbReference type="EMBL" id="TCJ82959.1"/>
    </source>
</evidence>
<organism evidence="2 3">
    <name type="scientific">Cocleimonas flava</name>
    <dbReference type="NCBI Taxonomy" id="634765"/>
    <lineage>
        <taxon>Bacteria</taxon>
        <taxon>Pseudomonadati</taxon>
        <taxon>Pseudomonadota</taxon>
        <taxon>Gammaproteobacteria</taxon>
        <taxon>Thiotrichales</taxon>
        <taxon>Thiotrichaceae</taxon>
        <taxon>Cocleimonas</taxon>
    </lineage>
</organism>
<dbReference type="InterPro" id="IPR023401">
    <property type="entry name" value="ODC_N"/>
</dbReference>
<evidence type="ECO:0000256" key="1">
    <source>
        <dbReference type="ARBA" id="ARBA00008903"/>
    </source>
</evidence>
<dbReference type="EMBL" id="SMFQ01000005">
    <property type="protein sequence ID" value="TCJ82959.1"/>
    <property type="molecule type" value="Genomic_DNA"/>
</dbReference>
<protein>
    <submittedName>
        <fullName evidence="2">Ornithine cyclodeaminase</fullName>
    </submittedName>
</protein>
<dbReference type="PANTHER" id="PTHR13812:SF19">
    <property type="entry name" value="KETIMINE REDUCTASE MU-CRYSTALLIN"/>
    <property type="match status" value="1"/>
</dbReference>
<dbReference type="OrthoDB" id="9809203at2"/>
<dbReference type="Gene3D" id="3.30.1780.10">
    <property type="entry name" value="ornithine cyclodeaminase, domain 1"/>
    <property type="match status" value="1"/>
</dbReference>
<proteinExistence type="inferred from homology"/>
<dbReference type="PANTHER" id="PTHR13812">
    <property type="entry name" value="KETIMINE REDUCTASE MU-CRYSTALLIN"/>
    <property type="match status" value="1"/>
</dbReference>
<dbReference type="InterPro" id="IPR036291">
    <property type="entry name" value="NAD(P)-bd_dom_sf"/>
</dbReference>
<dbReference type="NCBIfam" id="NF004793">
    <property type="entry name" value="PRK06141.1"/>
    <property type="match status" value="1"/>
</dbReference>
<dbReference type="FunFam" id="3.40.50.720:FF:000311">
    <property type="entry name" value="Ornithine cyclodeaminase"/>
    <property type="match status" value="1"/>
</dbReference>
<dbReference type="RefSeq" id="WP_131907454.1">
    <property type="nucleotide sequence ID" value="NZ_BAAAFU010000007.1"/>
</dbReference>
<accession>A0A4R1ET99</accession>
<sequence length="324" mass="34773">MNSIPYLGSEQLKAKLPWLDLIDAIDTVFTSEVIEPLRHQHDLNVLNEPTASLLLKPAWIEGEYLGVKQVTIFPGNSARGLPGLNGSYLLSSAKTGEPLLQVDADELTARRTAAASALASRYLSRADSHKLLLIGSGRLARELVYAHSAVRPIDQIEVWSRNQQSAEKLVATFVAEGLPATVCTDVDLANSAASADIISCATMSTQAIILGEWLTPGTHLDLVGGFKPDMRETDDAAVQKSAVFVDTRLAAIVEAGDLTQPIENGAFDKNDVVAELSELSGKQHEGRSQLKDSDQQITLFKSVGAAREDLAAAILAYEGLVDET</sequence>
<gene>
    <name evidence="2" type="ORF">EV695_3697</name>
</gene>
<dbReference type="SUPFAM" id="SSF51735">
    <property type="entry name" value="NAD(P)-binding Rossmann-fold domains"/>
    <property type="match status" value="1"/>
</dbReference>
<name>A0A4R1ET99_9GAMM</name>
<dbReference type="GO" id="GO:0016491">
    <property type="term" value="F:oxidoreductase activity"/>
    <property type="evidence" value="ECO:0007669"/>
    <property type="project" value="UniProtKB-ARBA"/>
</dbReference>
<dbReference type="InterPro" id="IPR003462">
    <property type="entry name" value="ODC_Mu_crystall"/>
</dbReference>
<dbReference type="Pfam" id="PF02423">
    <property type="entry name" value="OCD_Mu_crystall"/>
    <property type="match status" value="1"/>
</dbReference>
<dbReference type="Proteomes" id="UP000294887">
    <property type="component" value="Unassembled WGS sequence"/>
</dbReference>
<keyword evidence="3" id="KW-1185">Reference proteome</keyword>
<evidence type="ECO:0000313" key="3">
    <source>
        <dbReference type="Proteomes" id="UP000294887"/>
    </source>
</evidence>
<comment type="similarity">
    <text evidence="1">Belongs to the ornithine cyclodeaminase/mu-crystallin family.</text>
</comment>
<reference evidence="2 3" key="1">
    <citation type="submission" date="2019-03" db="EMBL/GenBank/DDBJ databases">
        <title>Genomic Encyclopedia of Type Strains, Phase IV (KMG-IV): sequencing the most valuable type-strain genomes for metagenomic binning, comparative biology and taxonomic classification.</title>
        <authorList>
            <person name="Goeker M."/>
        </authorList>
    </citation>
    <scope>NUCLEOTIDE SEQUENCE [LARGE SCALE GENOMIC DNA]</scope>
    <source>
        <strain evidence="2 3">DSM 24830</strain>
    </source>
</reference>
<dbReference type="GO" id="GO:0005737">
    <property type="term" value="C:cytoplasm"/>
    <property type="evidence" value="ECO:0007669"/>
    <property type="project" value="TreeGrafter"/>
</dbReference>